<feature type="region of interest" description="Disordered" evidence="1">
    <location>
        <begin position="1"/>
        <end position="24"/>
    </location>
</feature>
<comment type="caution">
    <text evidence="2">The sequence shown here is derived from an EMBL/GenBank/DDBJ whole genome shotgun (WGS) entry which is preliminary data.</text>
</comment>
<evidence type="ECO:0000256" key="1">
    <source>
        <dbReference type="SAM" id="MobiDB-lite"/>
    </source>
</evidence>
<dbReference type="EMBL" id="QLII01000001">
    <property type="protein sequence ID" value="RAI77120.1"/>
    <property type="molecule type" value="Genomic_DNA"/>
</dbReference>
<keyword evidence="3" id="KW-1185">Reference proteome</keyword>
<reference evidence="2 3" key="1">
    <citation type="submission" date="2018-06" db="EMBL/GenBank/DDBJ databases">
        <title>Spirosoma sp. HMF3257 Genome sequencing and assembly.</title>
        <authorList>
            <person name="Kang H."/>
            <person name="Cha I."/>
            <person name="Kim H."/>
            <person name="Kang J."/>
            <person name="Joh K."/>
        </authorList>
    </citation>
    <scope>NUCLEOTIDE SEQUENCE [LARGE SCALE GENOMIC DNA]</scope>
    <source>
        <strain evidence="2 3">HMF3257</strain>
    </source>
</reference>
<dbReference type="RefSeq" id="WP_111347337.1">
    <property type="nucleotide sequence ID" value="NZ_QLII01000001.1"/>
</dbReference>
<sequence>MARGFPGSAASGQPGPGLDTFGESVQTNNLIKVTTQSYKKSGGVETPDGDPQVLTYQHQYNGQGFSLGYGRSDGIRVRYTYANCPND</sequence>
<gene>
    <name evidence="2" type="ORF">HMF3257_28330</name>
</gene>
<dbReference type="Proteomes" id="UP000249016">
    <property type="component" value="Unassembled WGS sequence"/>
</dbReference>
<organism evidence="2 3">
    <name type="scientific">Spirosoma telluris</name>
    <dbReference type="NCBI Taxonomy" id="2183553"/>
    <lineage>
        <taxon>Bacteria</taxon>
        <taxon>Pseudomonadati</taxon>
        <taxon>Bacteroidota</taxon>
        <taxon>Cytophagia</taxon>
        <taxon>Cytophagales</taxon>
        <taxon>Cytophagaceae</taxon>
        <taxon>Spirosoma</taxon>
    </lineage>
</organism>
<proteinExistence type="predicted"/>
<evidence type="ECO:0000313" key="3">
    <source>
        <dbReference type="Proteomes" id="UP000249016"/>
    </source>
</evidence>
<dbReference type="AlphaFoldDB" id="A0A327NP45"/>
<feature type="compositionally biased region" description="Low complexity" evidence="1">
    <location>
        <begin position="1"/>
        <end position="17"/>
    </location>
</feature>
<accession>A0A327NP45</accession>
<name>A0A327NP45_9BACT</name>
<evidence type="ECO:0000313" key="2">
    <source>
        <dbReference type="EMBL" id="RAI77120.1"/>
    </source>
</evidence>
<protein>
    <submittedName>
        <fullName evidence="2">Uncharacterized protein</fullName>
    </submittedName>
</protein>